<sequence>LPALSLSLSPSLPLSASGSEMWDDRRWGLFKRNLQPTLTLWSAFCSFGLCVAFLGPTLLDLRCQTHSSLRQITWVFFAQNFCVLLGTIIGGAFKKTFSCSLGALLVSTLLISAVFSIIPFCNNVIILAFVLAVAGLAMGCIDTIANLQLVRIYQKDSPVFLQVLHFCVGFGAFLSPMIADPFLSETNCIQNNLTVNGTFSDLTHIRKSMFPHRVVNETQFVLPTDGLVISQVSYAFWIMALINLPVPIAVLFLMCKQGFGGCCGKKNVPLLPAEELPPDLQMDRLSPGQEKTLRAKEPDGIIDCLKGLHLQEAPCTFFVVHIIGAVVLFMTDGILGEYSGFVYTYAVEKSLYIEPRVAGYLSSLFWASITLGRLASIPLSGKLKPATMVFINLGGIIGTFVLMLCFPVSIVCLYVGTGLLGFFLSSTFPSMLAYTEDILNYQGCATTVLVTGAGVGEFALQMLVGSVIQSPETDIFLVCGLTFGCLALLFYLVLLLAHRLHNHHRMADPSKTGTIEESKFSYQS</sequence>
<dbReference type="STRING" id="75743.A0A401P6G7"/>
<dbReference type="Gene3D" id="1.20.1250.20">
    <property type="entry name" value="MFS general substrate transporter like domains"/>
    <property type="match status" value="2"/>
</dbReference>
<gene>
    <name evidence="7" type="ORF">scyTo_0005345</name>
</gene>
<reference evidence="7 8" key="1">
    <citation type="journal article" date="2018" name="Nat. Ecol. Evol.">
        <title>Shark genomes provide insights into elasmobranch evolution and the origin of vertebrates.</title>
        <authorList>
            <person name="Hara Y"/>
            <person name="Yamaguchi K"/>
            <person name="Onimaru K"/>
            <person name="Kadota M"/>
            <person name="Koyanagi M"/>
            <person name="Keeley SD"/>
            <person name="Tatsumi K"/>
            <person name="Tanaka K"/>
            <person name="Motone F"/>
            <person name="Kageyama Y"/>
            <person name="Nozu R"/>
            <person name="Adachi N"/>
            <person name="Nishimura O"/>
            <person name="Nakagawa R"/>
            <person name="Tanegashima C"/>
            <person name="Kiyatake I"/>
            <person name="Matsumoto R"/>
            <person name="Murakumo K"/>
            <person name="Nishida K"/>
            <person name="Terakita A"/>
            <person name="Kuratani S"/>
            <person name="Sato K"/>
            <person name="Hyodo S Kuraku.S."/>
        </authorList>
    </citation>
    <scope>NUCLEOTIDE SEQUENCE [LARGE SCALE GENOMIC DNA]</scope>
</reference>
<dbReference type="OMA" id="WRWDARV"/>
<evidence type="ECO:0000256" key="5">
    <source>
        <dbReference type="ARBA" id="ARBA00023136"/>
    </source>
</evidence>
<evidence type="ECO:0000313" key="8">
    <source>
        <dbReference type="Proteomes" id="UP000288216"/>
    </source>
</evidence>
<feature type="transmembrane region" description="Helical" evidence="6">
    <location>
        <begin position="71"/>
        <end position="93"/>
    </location>
</feature>
<dbReference type="EMBL" id="BFAA01001652">
    <property type="protein sequence ID" value="GCB68670.1"/>
    <property type="molecule type" value="Genomic_DNA"/>
</dbReference>
<organism evidence="7 8">
    <name type="scientific">Scyliorhinus torazame</name>
    <name type="common">Cloudy catshark</name>
    <name type="synonym">Catulus torazame</name>
    <dbReference type="NCBI Taxonomy" id="75743"/>
    <lineage>
        <taxon>Eukaryota</taxon>
        <taxon>Metazoa</taxon>
        <taxon>Chordata</taxon>
        <taxon>Craniata</taxon>
        <taxon>Vertebrata</taxon>
        <taxon>Chondrichthyes</taxon>
        <taxon>Elasmobranchii</taxon>
        <taxon>Galeomorphii</taxon>
        <taxon>Galeoidea</taxon>
        <taxon>Carcharhiniformes</taxon>
        <taxon>Scyliorhinidae</taxon>
        <taxon>Scyliorhinus</taxon>
    </lineage>
</organism>
<feature type="transmembrane region" description="Helical" evidence="6">
    <location>
        <begin position="159"/>
        <end position="179"/>
    </location>
</feature>
<feature type="transmembrane region" description="Helical" evidence="6">
    <location>
        <begin position="357"/>
        <end position="377"/>
    </location>
</feature>
<comment type="similarity">
    <text evidence="2">Belongs to the major facilitator superfamily.</text>
</comment>
<feature type="transmembrane region" description="Helical" evidence="6">
    <location>
        <begin position="315"/>
        <end position="335"/>
    </location>
</feature>
<feature type="transmembrane region" description="Helical" evidence="6">
    <location>
        <begin position="38"/>
        <end position="59"/>
    </location>
</feature>
<evidence type="ECO:0000256" key="4">
    <source>
        <dbReference type="ARBA" id="ARBA00022989"/>
    </source>
</evidence>
<dbReference type="PANTHER" id="PTHR23121:SF10">
    <property type="entry name" value="MAJOR FACILITATOR SUPERFAMILY DOMAIN-CONTAINING PROTEIN 4A"/>
    <property type="match status" value="1"/>
</dbReference>
<dbReference type="AlphaFoldDB" id="A0A401P6G7"/>
<evidence type="ECO:0000256" key="2">
    <source>
        <dbReference type="ARBA" id="ARBA00008335"/>
    </source>
</evidence>
<keyword evidence="3 6" id="KW-0812">Transmembrane</keyword>
<evidence type="ECO:0000256" key="3">
    <source>
        <dbReference type="ARBA" id="ARBA00022692"/>
    </source>
</evidence>
<proteinExistence type="inferred from homology"/>
<dbReference type="SUPFAM" id="SSF103473">
    <property type="entry name" value="MFS general substrate transporter"/>
    <property type="match status" value="1"/>
</dbReference>
<dbReference type="Proteomes" id="UP000288216">
    <property type="component" value="Unassembled WGS sequence"/>
</dbReference>
<comment type="caution">
    <text evidence="7">The sequence shown here is derived from an EMBL/GenBank/DDBJ whole genome shotgun (WGS) entry which is preliminary data.</text>
</comment>
<evidence type="ECO:0008006" key="9">
    <source>
        <dbReference type="Google" id="ProtNLM"/>
    </source>
</evidence>
<comment type="subcellular location">
    <subcellularLocation>
        <location evidence="1">Membrane</location>
        <topology evidence="1">Multi-pass membrane protein</topology>
    </subcellularLocation>
</comment>
<dbReference type="GO" id="GO:0016020">
    <property type="term" value="C:membrane"/>
    <property type="evidence" value="ECO:0007669"/>
    <property type="project" value="UniProtKB-SubCell"/>
</dbReference>
<feature type="transmembrane region" description="Helical" evidence="6">
    <location>
        <begin position="124"/>
        <end position="147"/>
    </location>
</feature>
<protein>
    <recommendedName>
        <fullName evidence="9">Major facilitator superfamily (MFS) profile domain-containing protein</fullName>
    </recommendedName>
</protein>
<feature type="transmembrane region" description="Helical" evidence="6">
    <location>
        <begin position="234"/>
        <end position="255"/>
    </location>
</feature>
<evidence type="ECO:0000256" key="6">
    <source>
        <dbReference type="SAM" id="Phobius"/>
    </source>
</evidence>
<evidence type="ECO:0000313" key="7">
    <source>
        <dbReference type="EMBL" id="GCB68670.1"/>
    </source>
</evidence>
<keyword evidence="4 6" id="KW-1133">Transmembrane helix</keyword>
<accession>A0A401P6G7</accession>
<keyword evidence="8" id="KW-1185">Reference proteome</keyword>
<feature type="transmembrane region" description="Helical" evidence="6">
    <location>
        <begin position="389"/>
        <end position="416"/>
    </location>
</feature>
<feature type="transmembrane region" description="Helical" evidence="6">
    <location>
        <begin position="100"/>
        <end position="118"/>
    </location>
</feature>
<feature type="non-terminal residue" evidence="7">
    <location>
        <position position="1"/>
    </location>
</feature>
<dbReference type="InterPro" id="IPR036259">
    <property type="entry name" value="MFS_trans_sf"/>
</dbReference>
<evidence type="ECO:0000256" key="1">
    <source>
        <dbReference type="ARBA" id="ARBA00004141"/>
    </source>
</evidence>
<feature type="transmembrane region" description="Helical" evidence="6">
    <location>
        <begin position="475"/>
        <end position="497"/>
    </location>
</feature>
<keyword evidence="5 6" id="KW-0472">Membrane</keyword>
<dbReference type="PANTHER" id="PTHR23121">
    <property type="entry name" value="SODIUM-DEPENDENT GLUCOSE TRANSPORTER 1"/>
    <property type="match status" value="1"/>
</dbReference>
<dbReference type="OrthoDB" id="413079at2759"/>
<name>A0A401P6G7_SCYTO</name>